<comment type="caution">
    <text evidence="3">The sequence shown here is derived from an EMBL/GenBank/DDBJ whole genome shotgun (WGS) entry which is preliminary data.</text>
</comment>
<dbReference type="OrthoDB" id="1001780at2759"/>
<feature type="domain" description="Reverse transcriptase zinc-binding" evidence="2">
    <location>
        <begin position="129"/>
        <end position="219"/>
    </location>
</feature>
<dbReference type="InterPro" id="IPR002156">
    <property type="entry name" value="RNaseH_domain"/>
</dbReference>
<dbReference type="CDD" id="cd06222">
    <property type="entry name" value="RNase_H_like"/>
    <property type="match status" value="1"/>
</dbReference>
<reference evidence="3 4" key="1">
    <citation type="journal article" date="2021" name="bioRxiv">
        <title>The Gossypium anomalum genome as a resource for cotton improvement and evolutionary analysis of hybrid incompatibility.</title>
        <authorList>
            <person name="Grover C.E."/>
            <person name="Yuan D."/>
            <person name="Arick M.A."/>
            <person name="Miller E.R."/>
            <person name="Hu G."/>
            <person name="Peterson D.G."/>
            <person name="Wendel J.F."/>
            <person name="Udall J.A."/>
        </authorList>
    </citation>
    <scope>NUCLEOTIDE SEQUENCE [LARGE SCALE GENOMIC DNA]</scope>
    <source>
        <strain evidence="3">JFW-Udall</strain>
        <tissue evidence="3">Leaf</tissue>
    </source>
</reference>
<name>A0A8J6CIQ0_9ROSI</name>
<evidence type="ECO:0000259" key="1">
    <source>
        <dbReference type="Pfam" id="PF13456"/>
    </source>
</evidence>
<dbReference type="PANTHER" id="PTHR47074">
    <property type="entry name" value="BNAC02G40300D PROTEIN"/>
    <property type="match status" value="1"/>
</dbReference>
<evidence type="ECO:0000313" key="3">
    <source>
        <dbReference type="EMBL" id="KAG8472386.1"/>
    </source>
</evidence>
<dbReference type="AlphaFoldDB" id="A0A8J6CIQ0"/>
<dbReference type="InterPro" id="IPR026960">
    <property type="entry name" value="RVT-Znf"/>
</dbReference>
<protein>
    <recommendedName>
        <fullName evidence="5">RNase H type-1 domain-containing protein</fullName>
    </recommendedName>
</protein>
<dbReference type="GO" id="GO:0004523">
    <property type="term" value="F:RNA-DNA hybrid ribonuclease activity"/>
    <property type="evidence" value="ECO:0007669"/>
    <property type="project" value="InterPro"/>
</dbReference>
<organism evidence="3 4">
    <name type="scientific">Gossypium anomalum</name>
    <dbReference type="NCBI Taxonomy" id="47600"/>
    <lineage>
        <taxon>Eukaryota</taxon>
        <taxon>Viridiplantae</taxon>
        <taxon>Streptophyta</taxon>
        <taxon>Embryophyta</taxon>
        <taxon>Tracheophyta</taxon>
        <taxon>Spermatophyta</taxon>
        <taxon>Magnoliopsida</taxon>
        <taxon>eudicotyledons</taxon>
        <taxon>Gunneridae</taxon>
        <taxon>Pentapetalae</taxon>
        <taxon>rosids</taxon>
        <taxon>malvids</taxon>
        <taxon>Malvales</taxon>
        <taxon>Malvaceae</taxon>
        <taxon>Malvoideae</taxon>
        <taxon>Gossypium</taxon>
    </lineage>
</organism>
<dbReference type="InterPro" id="IPR036397">
    <property type="entry name" value="RNaseH_sf"/>
</dbReference>
<feature type="domain" description="RNase H type-1" evidence="1">
    <location>
        <begin position="320"/>
        <end position="391"/>
    </location>
</feature>
<accession>A0A8J6CIQ0</accession>
<dbReference type="InterPro" id="IPR052929">
    <property type="entry name" value="RNase_H-like_EbsB-rel"/>
</dbReference>
<dbReference type="PANTHER" id="PTHR47074:SF61">
    <property type="entry name" value="RNASE H TYPE-1 DOMAIN-CONTAINING PROTEIN"/>
    <property type="match status" value="1"/>
</dbReference>
<dbReference type="Gene3D" id="3.30.420.10">
    <property type="entry name" value="Ribonuclease H-like superfamily/Ribonuclease H"/>
    <property type="match status" value="1"/>
</dbReference>
<dbReference type="EMBL" id="JAHUZN010000013">
    <property type="protein sequence ID" value="KAG8472386.1"/>
    <property type="molecule type" value="Genomic_DNA"/>
</dbReference>
<evidence type="ECO:0008006" key="5">
    <source>
        <dbReference type="Google" id="ProtNLM"/>
    </source>
</evidence>
<dbReference type="Pfam" id="PF13966">
    <property type="entry name" value="zf-RVT"/>
    <property type="match status" value="1"/>
</dbReference>
<dbReference type="GO" id="GO:0003676">
    <property type="term" value="F:nucleic acid binding"/>
    <property type="evidence" value="ECO:0007669"/>
    <property type="project" value="InterPro"/>
</dbReference>
<evidence type="ECO:0000313" key="4">
    <source>
        <dbReference type="Proteomes" id="UP000701853"/>
    </source>
</evidence>
<proteinExistence type="predicted"/>
<keyword evidence="4" id="KW-1185">Reference proteome</keyword>
<dbReference type="InterPro" id="IPR044730">
    <property type="entry name" value="RNase_H-like_dom_plant"/>
</dbReference>
<gene>
    <name evidence="3" type="ORF">CXB51_034209</name>
</gene>
<sequence>MGFRDLCKFNITFLVKQGWRFIVKPDSLAARIFKAKHFPHISFWSAHLRTNPSYVWRGIFATRKVLEDGAGWRVGSGINISIWRDSWLPIWVGGIRNTVEAEAIKCIPLSRSVDGDMIVWRGDRSCEYFIRSGYRTLIDHQNTEESSQDYSAVYKKLWLLDIPSKIKITIWRLLHNMIPTAYILYNRQITPFPLCLRCGLFPKSAMHAILKYGPANEVWSQLGLHWVTDHYCDSFWDWIAYVFQTNDAIGCSKILTTMWLLWHARNQYVMEGKQQSVQEIRTKIESFIMQSSVIKERLPKKQRSMSSKWLPPERVVVKINLDATFKQNLRQFCSSFVIRNDLGLVMGSGSILNSNVADAFSAEALACFQALTFAKEMGFSQVVIEGDSRIVEGSRINL</sequence>
<evidence type="ECO:0000259" key="2">
    <source>
        <dbReference type="Pfam" id="PF13966"/>
    </source>
</evidence>
<dbReference type="Pfam" id="PF13456">
    <property type="entry name" value="RVT_3"/>
    <property type="match status" value="1"/>
</dbReference>
<dbReference type="Proteomes" id="UP000701853">
    <property type="component" value="Chromosome 13"/>
</dbReference>